<sequence>MENPKPNQTLEDIIFMNRNRSYGAYSLRRDYHDRILKALILGIVIFVLAIVSPLIFAEDKGGHKETIVDIHMQEYAIPPEKKIELPKQIPLVNQVPPVAVKTQKFNDFEIMPDDKVEELPPTQDELSKSDVVIGSVNIEAEAGLEAVIDPDASTGVDKKVDIPVEVEVVEKPFLHVEIMPEYQGGLTELSRFLQKNLRYPGRAVDAGIGGKVYMTFIVGKSGEIYNVEVLKGLGFGCDEEAMRVIKLMKRWIPGKQSNIPVAVKFTLPITFQLN</sequence>
<dbReference type="InterPro" id="IPR037682">
    <property type="entry name" value="TonB_C"/>
</dbReference>
<dbReference type="GO" id="GO:0031992">
    <property type="term" value="F:energy transducer activity"/>
    <property type="evidence" value="ECO:0007669"/>
    <property type="project" value="TreeGrafter"/>
</dbReference>
<evidence type="ECO:0000256" key="5">
    <source>
        <dbReference type="ARBA" id="ARBA00022519"/>
    </source>
</evidence>
<evidence type="ECO:0000256" key="8">
    <source>
        <dbReference type="ARBA" id="ARBA00022989"/>
    </source>
</evidence>
<keyword evidence="7" id="KW-0653">Protein transport</keyword>
<dbReference type="PANTHER" id="PTHR33446:SF2">
    <property type="entry name" value="PROTEIN TONB"/>
    <property type="match status" value="1"/>
</dbReference>
<dbReference type="SUPFAM" id="SSF74653">
    <property type="entry name" value="TolA/TonB C-terminal domain"/>
    <property type="match status" value="1"/>
</dbReference>
<name>A0A1I5YFV4_9BACT</name>
<feature type="domain" description="TonB C-terminal" evidence="11">
    <location>
        <begin position="184"/>
        <end position="274"/>
    </location>
</feature>
<dbReference type="GO" id="GO:0055085">
    <property type="term" value="P:transmembrane transport"/>
    <property type="evidence" value="ECO:0007669"/>
    <property type="project" value="InterPro"/>
</dbReference>
<evidence type="ECO:0000256" key="2">
    <source>
        <dbReference type="ARBA" id="ARBA00006555"/>
    </source>
</evidence>
<evidence type="ECO:0000259" key="11">
    <source>
        <dbReference type="PROSITE" id="PS52015"/>
    </source>
</evidence>
<evidence type="ECO:0000256" key="1">
    <source>
        <dbReference type="ARBA" id="ARBA00004383"/>
    </source>
</evidence>
<evidence type="ECO:0000313" key="13">
    <source>
        <dbReference type="Proteomes" id="UP000199306"/>
    </source>
</evidence>
<dbReference type="Gene3D" id="3.30.1150.10">
    <property type="match status" value="1"/>
</dbReference>
<keyword evidence="9 10" id="KW-0472">Membrane</keyword>
<dbReference type="InterPro" id="IPR006260">
    <property type="entry name" value="TonB/TolA_C"/>
</dbReference>
<proteinExistence type="inferred from homology"/>
<keyword evidence="4" id="KW-1003">Cell membrane</keyword>
<evidence type="ECO:0000256" key="3">
    <source>
        <dbReference type="ARBA" id="ARBA00022448"/>
    </source>
</evidence>
<dbReference type="Pfam" id="PF03544">
    <property type="entry name" value="TonB_C"/>
    <property type="match status" value="1"/>
</dbReference>
<evidence type="ECO:0000256" key="4">
    <source>
        <dbReference type="ARBA" id="ARBA00022475"/>
    </source>
</evidence>
<reference evidence="12 13" key="1">
    <citation type="submission" date="2016-10" db="EMBL/GenBank/DDBJ databases">
        <authorList>
            <person name="de Groot N.N."/>
        </authorList>
    </citation>
    <scope>NUCLEOTIDE SEQUENCE [LARGE SCALE GENOMIC DNA]</scope>
    <source>
        <strain evidence="13">E92,LMG 26720,CCM 7988</strain>
    </source>
</reference>
<evidence type="ECO:0000256" key="10">
    <source>
        <dbReference type="SAM" id="Phobius"/>
    </source>
</evidence>
<protein>
    <submittedName>
        <fullName evidence="12">Protein TonB</fullName>
    </submittedName>
</protein>
<dbReference type="OrthoDB" id="9812355at2"/>
<evidence type="ECO:0000313" key="12">
    <source>
        <dbReference type="EMBL" id="SFQ43042.1"/>
    </source>
</evidence>
<dbReference type="GO" id="GO:0015031">
    <property type="term" value="P:protein transport"/>
    <property type="evidence" value="ECO:0007669"/>
    <property type="project" value="UniProtKB-KW"/>
</dbReference>
<keyword evidence="5" id="KW-0997">Cell inner membrane</keyword>
<dbReference type="RefSeq" id="WP_092019459.1">
    <property type="nucleotide sequence ID" value="NZ_FOXH01000018.1"/>
</dbReference>
<dbReference type="NCBIfam" id="TIGR01352">
    <property type="entry name" value="tonB_Cterm"/>
    <property type="match status" value="1"/>
</dbReference>
<gene>
    <name evidence="12" type="ORF">SAMN04515674_118101</name>
</gene>
<dbReference type="InterPro" id="IPR051045">
    <property type="entry name" value="TonB-dependent_transducer"/>
</dbReference>
<keyword evidence="3" id="KW-0813">Transport</keyword>
<dbReference type="PANTHER" id="PTHR33446">
    <property type="entry name" value="PROTEIN TONB-RELATED"/>
    <property type="match status" value="1"/>
</dbReference>
<keyword evidence="13" id="KW-1185">Reference proteome</keyword>
<keyword evidence="6 10" id="KW-0812">Transmembrane</keyword>
<organism evidence="12 13">
    <name type="scientific">Pseudarcicella hirudinis</name>
    <dbReference type="NCBI Taxonomy" id="1079859"/>
    <lineage>
        <taxon>Bacteria</taxon>
        <taxon>Pseudomonadati</taxon>
        <taxon>Bacteroidota</taxon>
        <taxon>Cytophagia</taxon>
        <taxon>Cytophagales</taxon>
        <taxon>Flectobacillaceae</taxon>
        <taxon>Pseudarcicella</taxon>
    </lineage>
</organism>
<evidence type="ECO:0000256" key="7">
    <source>
        <dbReference type="ARBA" id="ARBA00022927"/>
    </source>
</evidence>
<dbReference type="EMBL" id="FOXH01000018">
    <property type="protein sequence ID" value="SFQ43042.1"/>
    <property type="molecule type" value="Genomic_DNA"/>
</dbReference>
<evidence type="ECO:0000256" key="6">
    <source>
        <dbReference type="ARBA" id="ARBA00022692"/>
    </source>
</evidence>
<dbReference type="AlphaFoldDB" id="A0A1I5YFV4"/>
<comment type="subcellular location">
    <subcellularLocation>
        <location evidence="1">Cell inner membrane</location>
        <topology evidence="1">Single-pass membrane protein</topology>
        <orientation evidence="1">Periplasmic side</orientation>
    </subcellularLocation>
</comment>
<evidence type="ECO:0000256" key="9">
    <source>
        <dbReference type="ARBA" id="ARBA00023136"/>
    </source>
</evidence>
<dbReference type="STRING" id="1079859.SAMN04515674_118101"/>
<dbReference type="GO" id="GO:0098797">
    <property type="term" value="C:plasma membrane protein complex"/>
    <property type="evidence" value="ECO:0007669"/>
    <property type="project" value="TreeGrafter"/>
</dbReference>
<comment type="similarity">
    <text evidence="2">Belongs to the TonB family.</text>
</comment>
<keyword evidence="8 10" id="KW-1133">Transmembrane helix</keyword>
<dbReference type="PROSITE" id="PS52015">
    <property type="entry name" value="TONB_CTD"/>
    <property type="match status" value="1"/>
</dbReference>
<dbReference type="Proteomes" id="UP000199306">
    <property type="component" value="Unassembled WGS sequence"/>
</dbReference>
<accession>A0A1I5YFV4</accession>
<feature type="transmembrane region" description="Helical" evidence="10">
    <location>
        <begin position="35"/>
        <end position="56"/>
    </location>
</feature>